<dbReference type="Gene3D" id="3.40.50.280">
    <property type="entry name" value="Cobalamin-binding domain"/>
    <property type="match status" value="1"/>
</dbReference>
<feature type="domain" description="B12-binding" evidence="6">
    <location>
        <begin position="8"/>
        <end position="140"/>
    </location>
</feature>
<dbReference type="InterPro" id="IPR025288">
    <property type="entry name" value="DUF4080"/>
</dbReference>
<dbReference type="KEGG" id="ckr:CKR_1381"/>
<dbReference type="InterPro" id="IPR023404">
    <property type="entry name" value="rSAM_horseshoe"/>
</dbReference>
<dbReference type="PANTHER" id="PTHR43409:SF16">
    <property type="entry name" value="SLR0320 PROTEIN"/>
    <property type="match status" value="1"/>
</dbReference>
<dbReference type="SFLD" id="SFLDG01082">
    <property type="entry name" value="B12-binding_domain_containing"/>
    <property type="match status" value="1"/>
</dbReference>
<dbReference type="GO" id="GO:0046872">
    <property type="term" value="F:metal ion binding"/>
    <property type="evidence" value="ECO:0007669"/>
    <property type="project" value="UniProtKB-KW"/>
</dbReference>
<feature type="domain" description="Radical SAM core" evidence="7">
    <location>
        <begin position="189"/>
        <end position="412"/>
    </location>
</feature>
<dbReference type="GO" id="GO:0003824">
    <property type="term" value="F:catalytic activity"/>
    <property type="evidence" value="ECO:0007669"/>
    <property type="project" value="InterPro"/>
</dbReference>
<evidence type="ECO:0000256" key="4">
    <source>
        <dbReference type="ARBA" id="ARBA00023004"/>
    </source>
</evidence>
<dbReference type="GO" id="GO:0005829">
    <property type="term" value="C:cytosol"/>
    <property type="evidence" value="ECO:0007669"/>
    <property type="project" value="TreeGrafter"/>
</dbReference>
<keyword evidence="4" id="KW-0408">Iron</keyword>
<dbReference type="InterPro" id="IPR036724">
    <property type="entry name" value="Cobalamin-bd_sf"/>
</dbReference>
<keyword evidence="3" id="KW-0479">Metal-binding</keyword>
<evidence type="ECO:0000256" key="5">
    <source>
        <dbReference type="ARBA" id="ARBA00023014"/>
    </source>
</evidence>
<gene>
    <name evidence="8" type="ordered locus">CKR_1381</name>
</gene>
<dbReference type="HOGENOM" id="CLU_021572_1_0_9"/>
<dbReference type="InterPro" id="IPR051198">
    <property type="entry name" value="BchE-like"/>
</dbReference>
<accession>B9E1Q7</accession>
<dbReference type="InterPro" id="IPR058240">
    <property type="entry name" value="rSAM_sf"/>
</dbReference>
<dbReference type="Pfam" id="PF02310">
    <property type="entry name" value="B12-binding"/>
    <property type="match status" value="1"/>
</dbReference>
<dbReference type="SMART" id="SM00729">
    <property type="entry name" value="Elp3"/>
    <property type="match status" value="1"/>
</dbReference>
<evidence type="ECO:0000256" key="1">
    <source>
        <dbReference type="ARBA" id="ARBA00001966"/>
    </source>
</evidence>
<dbReference type="AlphaFoldDB" id="B9E1Q7"/>
<evidence type="ECO:0000313" key="9">
    <source>
        <dbReference type="Proteomes" id="UP000007969"/>
    </source>
</evidence>
<name>B9E1Q7_CLOK1</name>
<dbReference type="Pfam" id="PF13311">
    <property type="entry name" value="DUF4080"/>
    <property type="match status" value="1"/>
</dbReference>
<dbReference type="GO" id="GO:0051539">
    <property type="term" value="F:4 iron, 4 sulfur cluster binding"/>
    <property type="evidence" value="ECO:0007669"/>
    <property type="project" value="UniProtKB-KW"/>
</dbReference>
<dbReference type="PROSITE" id="PS51918">
    <property type="entry name" value="RADICAL_SAM"/>
    <property type="match status" value="1"/>
</dbReference>
<evidence type="ECO:0000259" key="6">
    <source>
        <dbReference type="PROSITE" id="PS51332"/>
    </source>
</evidence>
<dbReference type="Pfam" id="PF04055">
    <property type="entry name" value="Radical_SAM"/>
    <property type="match status" value="1"/>
</dbReference>
<comment type="cofactor">
    <cofactor evidence="1">
        <name>[4Fe-4S] cluster</name>
        <dbReference type="ChEBI" id="CHEBI:49883"/>
    </cofactor>
</comment>
<evidence type="ECO:0000259" key="7">
    <source>
        <dbReference type="PROSITE" id="PS51918"/>
    </source>
</evidence>
<dbReference type="PANTHER" id="PTHR43409">
    <property type="entry name" value="ANAEROBIC MAGNESIUM-PROTOPORPHYRIN IX MONOMETHYL ESTER CYCLASE-RELATED"/>
    <property type="match status" value="1"/>
</dbReference>
<proteinExistence type="predicted"/>
<evidence type="ECO:0000256" key="3">
    <source>
        <dbReference type="ARBA" id="ARBA00022723"/>
    </source>
</evidence>
<dbReference type="GO" id="GO:0031419">
    <property type="term" value="F:cobalamin binding"/>
    <property type="evidence" value="ECO:0007669"/>
    <property type="project" value="InterPro"/>
</dbReference>
<keyword evidence="5" id="KW-0411">Iron-sulfur</keyword>
<organism evidence="8 9">
    <name type="scientific">Clostridium kluyveri (strain NBRC 12016)</name>
    <dbReference type="NCBI Taxonomy" id="583346"/>
    <lineage>
        <taxon>Bacteria</taxon>
        <taxon>Bacillati</taxon>
        <taxon>Bacillota</taxon>
        <taxon>Clostridia</taxon>
        <taxon>Eubacteriales</taxon>
        <taxon>Clostridiaceae</taxon>
        <taxon>Clostridium</taxon>
    </lineage>
</organism>
<keyword evidence="2" id="KW-0949">S-adenosyl-L-methionine</keyword>
<evidence type="ECO:0000256" key="2">
    <source>
        <dbReference type="ARBA" id="ARBA00022691"/>
    </source>
</evidence>
<dbReference type="InterPro" id="IPR006638">
    <property type="entry name" value="Elp3/MiaA/NifB-like_rSAM"/>
</dbReference>
<dbReference type="PROSITE" id="PS51332">
    <property type="entry name" value="B12_BINDING"/>
    <property type="match status" value="1"/>
</dbReference>
<dbReference type="InterPro" id="IPR006158">
    <property type="entry name" value="Cobalamin-bd"/>
</dbReference>
<dbReference type="SUPFAM" id="SSF52242">
    <property type="entry name" value="Cobalamin (vitamin B12)-binding domain"/>
    <property type="match status" value="1"/>
</dbReference>
<sequence>MEKGNEHMKILLTALNSKFIHSNLAVRYLKAYTRELPYNCVIREFTINDRREKILEEIIDEKPDIVAFSCYIWNIEYIKSLALLIKLVNPSIKILYGGPEVSYDSCNILKNMTGEYIIMGEGENTYYEFVEFQIKYFNKGKENIDSQFFLDLKEIKGLCFKWQGKMFLNEERELMDMNKIAFPYEEQDNLKNKIVYYEASRGCPFSCKYCLSSTIHKVRFLDIERVKREIKFLIDKNIALIKFVDRTFNCNPKFTLELWKFIIECDTQTTFHFEISADILTGEEIALLKESPKGRIQFEIGVQTTNENVLNNINRYVKFKDIKDKVKKIKANNNIKQHLDLIAGLPGEDFKSFKKSFNKVYSLQPEEIQMGFLKLLKGSPMREEAKKWKMVYSPYAPYEILRTNHITYDEITVLKKIEHMVDKYYNSGKFANIIKYFIFKFKQPFDFYYSLAMFFHDKGYFNRSISSVDYYKVFLEFQEEYFNESSMELKEIIKYDYLKFNKKKWLPDFLVREKSKGEEDYIKEKIQKENIKLSKKYHIEKFFIDVEKLLKSSVLEKKEGYVIFDIMENKEIYLFHNI</sequence>
<dbReference type="SUPFAM" id="SSF102114">
    <property type="entry name" value="Radical SAM enzymes"/>
    <property type="match status" value="1"/>
</dbReference>
<dbReference type="EMBL" id="AP009049">
    <property type="protein sequence ID" value="BAH06432.1"/>
    <property type="molecule type" value="Genomic_DNA"/>
</dbReference>
<dbReference type="SFLD" id="SFLDS00029">
    <property type="entry name" value="Radical_SAM"/>
    <property type="match status" value="1"/>
</dbReference>
<dbReference type="SFLD" id="SFLDG01123">
    <property type="entry name" value="methyltransferase_(Class_B)"/>
    <property type="match status" value="1"/>
</dbReference>
<dbReference type="InterPro" id="IPR007197">
    <property type="entry name" value="rSAM"/>
</dbReference>
<reference evidence="9" key="1">
    <citation type="submission" date="2005-09" db="EMBL/GenBank/DDBJ databases">
        <title>Complete genome sequence of Clostridium kluyveri and comparative genomics of Clostridia species.</title>
        <authorList>
            <person name="Inui M."/>
            <person name="Nonaka H."/>
            <person name="Shinoda Y."/>
            <person name="Ikenaga Y."/>
            <person name="Abe M."/>
            <person name="Naito K."/>
            <person name="Vertes A.A."/>
            <person name="Yukawa H."/>
        </authorList>
    </citation>
    <scope>NUCLEOTIDE SEQUENCE [LARGE SCALE GENOMIC DNA]</scope>
    <source>
        <strain evidence="9">NBRC 12016</strain>
    </source>
</reference>
<dbReference type="CDD" id="cd02068">
    <property type="entry name" value="radical_SAM_B12_BD"/>
    <property type="match status" value="1"/>
</dbReference>
<protein>
    <submittedName>
        <fullName evidence="8">Uncharacterized protein</fullName>
    </submittedName>
</protein>
<dbReference type="InterPro" id="IPR034466">
    <property type="entry name" value="Methyltransferase_Class_B"/>
</dbReference>
<dbReference type="Gene3D" id="3.80.30.20">
    <property type="entry name" value="tm_1862 like domain"/>
    <property type="match status" value="1"/>
</dbReference>
<evidence type="ECO:0000313" key="8">
    <source>
        <dbReference type="EMBL" id="BAH06432.1"/>
    </source>
</evidence>
<dbReference type="Proteomes" id="UP000007969">
    <property type="component" value="Chromosome"/>
</dbReference>